<dbReference type="AlphaFoldDB" id="A0A938WP90"/>
<evidence type="ECO:0000313" key="2">
    <source>
        <dbReference type="Proteomes" id="UP000764045"/>
    </source>
</evidence>
<dbReference type="RefSeq" id="WP_205111816.1">
    <property type="nucleotide sequence ID" value="NZ_JACJJL010000035.1"/>
</dbReference>
<comment type="caution">
    <text evidence="1">The sequence shown here is derived from an EMBL/GenBank/DDBJ whole genome shotgun (WGS) entry which is preliminary data.</text>
</comment>
<keyword evidence="2" id="KW-1185">Reference proteome</keyword>
<name>A0A938WP90_9BACT</name>
<accession>A0A938WP90</accession>
<sequence length="80" mass="8935">MVIKIKDLELKDGVQSVSFKFTDENGLIATIVNCHKKEMMGLAIEGYMGALGEAAYGYNEGYPAHLNKMNDGHWELEINE</sequence>
<reference evidence="1 2" key="1">
    <citation type="journal article" date="2021" name="Sci. Rep.">
        <title>The distribution of antibiotic resistance genes in chicken gut microbiota commensals.</title>
        <authorList>
            <person name="Juricova H."/>
            <person name="Matiasovicova J."/>
            <person name="Kubasova T."/>
            <person name="Cejkova D."/>
            <person name="Rychlik I."/>
        </authorList>
    </citation>
    <scope>NUCLEOTIDE SEQUENCE [LARGE SCALE GENOMIC DNA]</scope>
    <source>
        <strain evidence="1 2">An819</strain>
    </source>
</reference>
<evidence type="ECO:0000313" key="1">
    <source>
        <dbReference type="EMBL" id="MBM6662925.1"/>
    </source>
</evidence>
<gene>
    <name evidence="1" type="ORF">H6B30_14445</name>
</gene>
<proteinExistence type="predicted"/>
<dbReference type="EMBL" id="JACJJL010000035">
    <property type="protein sequence ID" value="MBM6662925.1"/>
    <property type="molecule type" value="Genomic_DNA"/>
</dbReference>
<organism evidence="1 2">
    <name type="scientific">Marseilla massiliensis</name>
    <dbReference type="NCBI Taxonomy" id="1841864"/>
    <lineage>
        <taxon>Bacteria</taxon>
        <taxon>Pseudomonadati</taxon>
        <taxon>Bacteroidota</taxon>
        <taxon>Bacteroidia</taxon>
        <taxon>Bacteroidales</taxon>
        <taxon>Prevotellaceae</taxon>
        <taxon>Marseilla</taxon>
    </lineage>
</organism>
<dbReference type="Proteomes" id="UP000764045">
    <property type="component" value="Unassembled WGS sequence"/>
</dbReference>
<protein>
    <submittedName>
        <fullName evidence="1">Uncharacterized protein</fullName>
    </submittedName>
</protein>